<dbReference type="PANTHER" id="PTHR42714:SF2">
    <property type="entry name" value="TRNA MODIFICATION GTPASE GTPBP3, MITOCHONDRIAL"/>
    <property type="match status" value="1"/>
</dbReference>
<dbReference type="SUPFAM" id="SSF52540">
    <property type="entry name" value="P-loop containing nucleoside triphosphate hydrolases"/>
    <property type="match status" value="1"/>
</dbReference>
<dbReference type="SUPFAM" id="SSF103025">
    <property type="entry name" value="Folate-binding domain"/>
    <property type="match status" value="1"/>
</dbReference>
<feature type="domain" description="GTP-binding protein TrmE N-terminal" evidence="3">
    <location>
        <begin position="5"/>
        <end position="117"/>
    </location>
</feature>
<dbReference type="GO" id="GO:0002098">
    <property type="term" value="P:tRNA wobble uridine modification"/>
    <property type="evidence" value="ECO:0007669"/>
    <property type="project" value="TreeGrafter"/>
</dbReference>
<accession>A0A7R7ABG0</accession>
<name>A0A7R7ABG0_CARRU</name>
<keyword evidence="1" id="KW-0963">Cytoplasm</keyword>
<dbReference type="InterPro" id="IPR006073">
    <property type="entry name" value="GTP-bd"/>
</dbReference>
<sequence length="443" mass="52115">MKNIIVAKVTPDDLTSICVIRLSGKRLRKFIKPLIKKKLKIQKLEYTKLYGLDNQFIDFILVVFFKSPKSLTGEDVIEFHLHGNLHLSTIIMEYLIKLGAKIARPGEFLERRYLNGKISLMECEMINNKIIYNSEYMFKLTSNSEKDMYLCIIKNSRFKINMLIICLEFILINEKETLLKDFIFIKKFLKKFKNFINILLKKISKIKYFKKIFEIMIMGRRNVGKSTLFNKLCLQYDSIVTNIPGTTTNTITKQIYFTSKTFNLNDTAGLKIKTKNLIEKIGIMKNINKSYEGNLVLYIIDKFNLKKVFYNTPLDFFDKIKSNELIIIVNKCDIFGVKEGIYKINNLFIIFLSAKHSVLIFRLKCFISKIIENEKLLLNNNMNYENVKLLFNECSIFYKEFCCSYDIILEKIIKFQKNILKMTGEYTNNYILNSLFSNFCMGK</sequence>
<proteinExistence type="predicted"/>
<dbReference type="GO" id="GO:0005525">
    <property type="term" value="F:GTP binding"/>
    <property type="evidence" value="ECO:0007669"/>
    <property type="project" value="InterPro"/>
</dbReference>
<dbReference type="Gene3D" id="3.40.50.300">
    <property type="entry name" value="P-loop containing nucleotide triphosphate hydrolases"/>
    <property type="match status" value="1"/>
</dbReference>
<keyword evidence="5" id="KW-1185">Reference proteome</keyword>
<dbReference type="InterPro" id="IPR027266">
    <property type="entry name" value="TrmE/GcvT-like"/>
</dbReference>
<dbReference type="GO" id="GO:0005737">
    <property type="term" value="C:cytoplasm"/>
    <property type="evidence" value="ECO:0007669"/>
    <property type="project" value="TreeGrafter"/>
</dbReference>
<dbReference type="GO" id="GO:0030488">
    <property type="term" value="P:tRNA methylation"/>
    <property type="evidence" value="ECO:0007669"/>
    <property type="project" value="TreeGrafter"/>
</dbReference>
<reference evidence="4 5" key="1">
    <citation type="journal article" date="2020" name="Genome Biol. Evol.">
        <title>Comparative Genomics Underlines Multiple Roles of Profftella, an Obligate Symbiont of Psyllids: Providing Toxins, Vitamins, and Carotenoids.</title>
        <authorList>
            <person name="Nakabachi A."/>
            <person name="Piel J."/>
            <person name="Malenovsky I."/>
            <person name="Hirose Y."/>
        </authorList>
    </citation>
    <scope>NUCLEOTIDE SEQUENCE [LARGE SCALE GENOMIC DNA]</scope>
    <source>
        <strain evidence="4 5">Dco</strain>
    </source>
</reference>
<evidence type="ECO:0000313" key="5">
    <source>
        <dbReference type="Proteomes" id="UP000595596"/>
    </source>
</evidence>
<dbReference type="InterPro" id="IPR005225">
    <property type="entry name" value="Small_GTP-bd"/>
</dbReference>
<gene>
    <name evidence="4" type="primary">mnmE</name>
    <name evidence="4" type="ORF">CRDco_0010</name>
</gene>
<dbReference type="Gene3D" id="3.30.1360.120">
    <property type="entry name" value="Probable tRNA modification gtpase trme, domain 1"/>
    <property type="match status" value="1"/>
</dbReference>
<organism evidence="4 5">
    <name type="scientific">Candidatus Carsonella ruddii</name>
    <name type="common">Diaphorina cf. continua</name>
    <dbReference type="NCBI Taxonomy" id="2661587"/>
    <lineage>
        <taxon>Bacteria</taxon>
        <taxon>Pseudomonadati</taxon>
        <taxon>Pseudomonadota</taxon>
        <taxon>Gammaproteobacteria</taxon>
        <taxon>Oceanospirillales</taxon>
        <taxon>Halomonadaceae</taxon>
        <taxon>Zymobacter group</taxon>
        <taxon>Candidatus Carsonella</taxon>
    </lineage>
</organism>
<feature type="domain" description="G" evidence="2">
    <location>
        <begin position="214"/>
        <end position="331"/>
    </location>
</feature>
<evidence type="ECO:0000259" key="3">
    <source>
        <dbReference type="Pfam" id="PF10396"/>
    </source>
</evidence>
<dbReference type="PANTHER" id="PTHR42714">
    <property type="entry name" value="TRNA MODIFICATION GTPASE GTPBP3"/>
    <property type="match status" value="1"/>
</dbReference>
<protein>
    <submittedName>
        <fullName evidence="4">tRNA uridine-5-carboxymethylaminomethyl(34) synthesis GTPase MnmE</fullName>
    </submittedName>
</protein>
<dbReference type="CDD" id="cd14858">
    <property type="entry name" value="TrmE_N"/>
    <property type="match status" value="1"/>
</dbReference>
<dbReference type="KEGG" id="crr:CRDco_0010"/>
<dbReference type="EMBL" id="AP023214">
    <property type="protein sequence ID" value="BCG49218.1"/>
    <property type="molecule type" value="Genomic_DNA"/>
</dbReference>
<dbReference type="NCBIfam" id="TIGR00231">
    <property type="entry name" value="small_GTP"/>
    <property type="match status" value="1"/>
</dbReference>
<dbReference type="Gene3D" id="1.20.120.430">
    <property type="entry name" value="tRNA modification GTPase MnmE domain 2"/>
    <property type="match status" value="1"/>
</dbReference>
<dbReference type="InterPro" id="IPR027368">
    <property type="entry name" value="MnmE_dom2"/>
</dbReference>
<dbReference type="InterPro" id="IPR027417">
    <property type="entry name" value="P-loop_NTPase"/>
</dbReference>
<evidence type="ECO:0000313" key="4">
    <source>
        <dbReference type="EMBL" id="BCG49218.1"/>
    </source>
</evidence>
<dbReference type="Proteomes" id="UP000595596">
    <property type="component" value="Chromosome"/>
</dbReference>
<dbReference type="Pfam" id="PF10396">
    <property type="entry name" value="TrmE_N"/>
    <property type="match status" value="1"/>
</dbReference>
<dbReference type="RefSeq" id="WP_201329601.1">
    <property type="nucleotide sequence ID" value="NZ_AP023214.1"/>
</dbReference>
<dbReference type="AlphaFoldDB" id="A0A7R7ABG0"/>
<dbReference type="InterPro" id="IPR018948">
    <property type="entry name" value="GTP-bd_TrmE_N"/>
</dbReference>
<evidence type="ECO:0000259" key="2">
    <source>
        <dbReference type="Pfam" id="PF01926"/>
    </source>
</evidence>
<evidence type="ECO:0000256" key="1">
    <source>
        <dbReference type="ARBA" id="ARBA00022490"/>
    </source>
</evidence>
<dbReference type="Pfam" id="PF01926">
    <property type="entry name" value="MMR_HSR1"/>
    <property type="match status" value="1"/>
</dbReference>